<organism evidence="1 2">
    <name type="scientific">Rubroshorea leprosula</name>
    <dbReference type="NCBI Taxonomy" id="152421"/>
    <lineage>
        <taxon>Eukaryota</taxon>
        <taxon>Viridiplantae</taxon>
        <taxon>Streptophyta</taxon>
        <taxon>Embryophyta</taxon>
        <taxon>Tracheophyta</taxon>
        <taxon>Spermatophyta</taxon>
        <taxon>Magnoliopsida</taxon>
        <taxon>eudicotyledons</taxon>
        <taxon>Gunneridae</taxon>
        <taxon>Pentapetalae</taxon>
        <taxon>rosids</taxon>
        <taxon>malvids</taxon>
        <taxon>Malvales</taxon>
        <taxon>Dipterocarpaceae</taxon>
        <taxon>Rubroshorea</taxon>
    </lineage>
</organism>
<dbReference type="GO" id="GO:0000423">
    <property type="term" value="P:mitophagy"/>
    <property type="evidence" value="ECO:0007669"/>
    <property type="project" value="TreeGrafter"/>
</dbReference>
<reference evidence="1 2" key="1">
    <citation type="journal article" date="2021" name="Commun. Biol.">
        <title>The genome of Shorea leprosula (Dipterocarpaceae) highlights the ecological relevance of drought in aseasonal tropical rainforests.</title>
        <authorList>
            <person name="Ng K.K.S."/>
            <person name="Kobayashi M.J."/>
            <person name="Fawcett J.A."/>
            <person name="Hatakeyama M."/>
            <person name="Paape T."/>
            <person name="Ng C.H."/>
            <person name="Ang C.C."/>
            <person name="Tnah L.H."/>
            <person name="Lee C.T."/>
            <person name="Nishiyama T."/>
            <person name="Sese J."/>
            <person name="O'Brien M.J."/>
            <person name="Copetti D."/>
            <person name="Mohd Noor M.I."/>
            <person name="Ong R.C."/>
            <person name="Putra M."/>
            <person name="Sireger I.Z."/>
            <person name="Indrioko S."/>
            <person name="Kosugi Y."/>
            <person name="Izuno A."/>
            <person name="Isagi Y."/>
            <person name="Lee S.L."/>
            <person name="Shimizu K.K."/>
        </authorList>
    </citation>
    <scope>NUCLEOTIDE SEQUENCE [LARGE SCALE GENOMIC DNA]</scope>
    <source>
        <strain evidence="1">214</strain>
    </source>
</reference>
<gene>
    <name evidence="1" type="ORF">SLEP1_g8525</name>
</gene>
<dbReference type="AlphaFoldDB" id="A0AAV5ICW9"/>
<sequence length="197" mass="21177">MQRFGFTPADTSSGGLCLSVFYRSSLLDISSESSTPLCSQFLLDYVGSPLADPLKRFPHVPLSHGSTSSPILKEIADLAPHPPETSLAHKKSRNFDEYRLSPTFSPSPSPSPPIYVPGNHLPKALLCSESAPVNVPGPKLAISTALSNRQSLLPSPPCKLTNPHTSEADNTVGPIQIGATLDKIFYLLSIVILQFQE</sequence>
<protein>
    <submittedName>
        <fullName evidence="1">Uncharacterized protein</fullName>
    </submittedName>
</protein>
<dbReference type="GO" id="GO:0005829">
    <property type="term" value="C:cytosol"/>
    <property type="evidence" value="ECO:0007669"/>
    <property type="project" value="TreeGrafter"/>
</dbReference>
<dbReference type="GO" id="GO:0034497">
    <property type="term" value="P:protein localization to phagophore assembly site"/>
    <property type="evidence" value="ECO:0007669"/>
    <property type="project" value="TreeGrafter"/>
</dbReference>
<accession>A0AAV5ICW9</accession>
<dbReference type="Proteomes" id="UP001054252">
    <property type="component" value="Unassembled WGS sequence"/>
</dbReference>
<dbReference type="PANTHER" id="PTHR13430">
    <property type="match status" value="1"/>
</dbReference>
<dbReference type="GO" id="GO:0034727">
    <property type="term" value="P:piecemeal microautophagy of the nucleus"/>
    <property type="evidence" value="ECO:0007669"/>
    <property type="project" value="TreeGrafter"/>
</dbReference>
<comment type="caution">
    <text evidence="1">The sequence shown here is derived from an EMBL/GenBank/DDBJ whole genome shotgun (WGS) entry which is preliminary data.</text>
</comment>
<evidence type="ECO:0000313" key="2">
    <source>
        <dbReference type="Proteomes" id="UP001054252"/>
    </source>
</evidence>
<keyword evidence="2" id="KW-1185">Reference proteome</keyword>
<proteinExistence type="predicted"/>
<name>A0AAV5ICW9_9ROSI</name>
<dbReference type="GO" id="GO:0000407">
    <property type="term" value="C:phagophore assembly site"/>
    <property type="evidence" value="ECO:0007669"/>
    <property type="project" value="TreeGrafter"/>
</dbReference>
<dbReference type="PANTHER" id="PTHR13430:SF15">
    <property type="entry name" value="AUTOPHAGY-RELATED PROTEIN 13B"/>
    <property type="match status" value="1"/>
</dbReference>
<dbReference type="EMBL" id="BPVZ01000008">
    <property type="protein sequence ID" value="GKU95125.1"/>
    <property type="molecule type" value="Genomic_DNA"/>
</dbReference>
<dbReference type="InterPro" id="IPR040182">
    <property type="entry name" value="ATG13"/>
</dbReference>
<dbReference type="GO" id="GO:1990316">
    <property type="term" value="C:Atg1/ULK1 kinase complex"/>
    <property type="evidence" value="ECO:0007669"/>
    <property type="project" value="TreeGrafter"/>
</dbReference>
<evidence type="ECO:0000313" key="1">
    <source>
        <dbReference type="EMBL" id="GKU95125.1"/>
    </source>
</evidence>